<evidence type="ECO:0000256" key="9">
    <source>
        <dbReference type="HAMAP-Rule" id="MF_01463"/>
    </source>
</evidence>
<evidence type="ECO:0000256" key="2">
    <source>
        <dbReference type="ARBA" id="ARBA00022448"/>
    </source>
</evidence>
<keyword evidence="2 9" id="KW-0813">Transport</keyword>
<dbReference type="GO" id="GO:0043952">
    <property type="term" value="P:protein transport by the Sec complex"/>
    <property type="evidence" value="ECO:0007669"/>
    <property type="project" value="UniProtKB-UniRule"/>
</dbReference>
<dbReference type="Pfam" id="PF02355">
    <property type="entry name" value="SecD_SecF_C"/>
    <property type="match status" value="1"/>
</dbReference>
<protein>
    <recommendedName>
        <fullName evidence="9">Protein translocase subunit SecD</fullName>
    </recommendedName>
</protein>
<dbReference type="PRINTS" id="PR00702">
    <property type="entry name" value="ACRIFLAVINRP"/>
</dbReference>
<dbReference type="EMBL" id="JACKWY010000011">
    <property type="protein sequence ID" value="MBB6716109.1"/>
    <property type="molecule type" value="Genomic_DNA"/>
</dbReference>
<feature type="transmembrane region" description="Helical" evidence="9">
    <location>
        <begin position="376"/>
        <end position="396"/>
    </location>
</feature>
<dbReference type="InterPro" id="IPR001036">
    <property type="entry name" value="Acrflvin-R"/>
</dbReference>
<dbReference type="NCBIfam" id="TIGR00916">
    <property type="entry name" value="2A0604s01"/>
    <property type="match status" value="1"/>
</dbReference>
<keyword evidence="6 9" id="KW-1133">Transmembrane helix</keyword>
<keyword evidence="7 9" id="KW-0811">Translocation</keyword>
<evidence type="ECO:0000256" key="7">
    <source>
        <dbReference type="ARBA" id="ARBA00023010"/>
    </source>
</evidence>
<dbReference type="PANTHER" id="PTHR30081">
    <property type="entry name" value="PROTEIN-EXPORT MEMBRANE PROTEIN SEC"/>
    <property type="match status" value="1"/>
</dbReference>
<dbReference type="InterPro" id="IPR022813">
    <property type="entry name" value="SecD/SecF_arch_bac"/>
</dbReference>
<keyword evidence="3 9" id="KW-1003">Cell membrane</keyword>
<dbReference type="Pfam" id="PF22599">
    <property type="entry name" value="SecDF_P1_head"/>
    <property type="match status" value="1"/>
</dbReference>
<comment type="similarity">
    <text evidence="9">Belongs to the SecD/SecF family. SecD subfamily.</text>
</comment>
<evidence type="ECO:0000313" key="11">
    <source>
        <dbReference type="EMBL" id="MBB6716109.1"/>
    </source>
</evidence>
<dbReference type="GO" id="GO:0006605">
    <property type="term" value="P:protein targeting"/>
    <property type="evidence" value="ECO:0007669"/>
    <property type="project" value="UniProtKB-UniRule"/>
</dbReference>
<evidence type="ECO:0000256" key="5">
    <source>
        <dbReference type="ARBA" id="ARBA00022927"/>
    </source>
</evidence>
<feature type="transmembrane region" description="Helical" evidence="9">
    <location>
        <begin position="345"/>
        <end position="370"/>
    </location>
</feature>
<dbReference type="Proteomes" id="UP000585258">
    <property type="component" value="Unassembled WGS sequence"/>
</dbReference>
<evidence type="ECO:0000313" key="12">
    <source>
        <dbReference type="Proteomes" id="UP000585258"/>
    </source>
</evidence>
<dbReference type="InterPro" id="IPR048634">
    <property type="entry name" value="SecD_SecF_C"/>
</dbReference>
<dbReference type="PANTHER" id="PTHR30081:SF1">
    <property type="entry name" value="PROTEIN TRANSLOCASE SUBUNIT SECD"/>
    <property type="match status" value="1"/>
</dbReference>
<accession>A0A7X0SEH1</accession>
<dbReference type="InterPro" id="IPR000731">
    <property type="entry name" value="SSD"/>
</dbReference>
<keyword evidence="8 9" id="KW-0472">Membrane</keyword>
<dbReference type="GO" id="GO:0015450">
    <property type="term" value="F:protein-transporting ATPase activity"/>
    <property type="evidence" value="ECO:0007669"/>
    <property type="project" value="InterPro"/>
</dbReference>
<dbReference type="NCBIfam" id="TIGR01129">
    <property type="entry name" value="secD"/>
    <property type="match status" value="1"/>
</dbReference>
<dbReference type="InterPro" id="IPR054384">
    <property type="entry name" value="SecDF_P1_head"/>
</dbReference>
<dbReference type="Gene3D" id="3.30.70.3220">
    <property type="match status" value="1"/>
</dbReference>
<dbReference type="GO" id="GO:0065002">
    <property type="term" value="P:intracellular protein transmembrane transport"/>
    <property type="evidence" value="ECO:0007669"/>
    <property type="project" value="UniProtKB-UniRule"/>
</dbReference>
<comment type="caution">
    <text evidence="11">The sequence shown here is derived from an EMBL/GenBank/DDBJ whole genome shotgun (WGS) entry which is preliminary data.</text>
</comment>
<comment type="function">
    <text evidence="9">Part of the Sec protein translocase complex. Interacts with the SecYEG preprotein conducting channel. SecDF uses the proton motive force (PMF) to complete protein translocation after the ATP-dependent function of SecA.</text>
</comment>
<dbReference type="GO" id="GO:0005886">
    <property type="term" value="C:plasma membrane"/>
    <property type="evidence" value="ECO:0007669"/>
    <property type="project" value="UniProtKB-SubCell"/>
</dbReference>
<sequence length="424" mass="45175">MKAQSKHKHKRKSAIIFILCVVAIFSLAFIGFKGFKIAGYEFKSFDKVITKGLDLQGGVSVLMEIKDEDVKKEDLEKTRQLLALRVNKLGVSETTVTTEGQKRIRVDIPGAFDSSDIVKNLTKSGKLEFKDSEGSIVLEGKDVSKATAILDNQTNKPVISLELNDDGKGKFAEATGNNIGKKITIFMDEDEISSPVVETKIADGKAIISGSENLKEAQNTASLINSGALPVALESVSVKNVGAQLGAEALPNALKAGAVGIALIFLFMIAYYRVPGLIASIALVAYVTLVLLIFVEVGATLTLPGIAGFLLTIGMAVDANVLIFERTREELSKGISIKSAVKKGFENAASSIIDSNVTTIIAALVLYFVGTGAVKGFAATLMIGVFVSMFTALVITKKLINLSVEMGFLKNISQFRVKGGSKDA</sequence>
<organism evidence="11 12">
    <name type="scientific">Clostridium gasigenes</name>
    <dbReference type="NCBI Taxonomy" id="94869"/>
    <lineage>
        <taxon>Bacteria</taxon>
        <taxon>Bacillati</taxon>
        <taxon>Bacillota</taxon>
        <taxon>Clostridia</taxon>
        <taxon>Eubacteriales</taxon>
        <taxon>Clostridiaceae</taxon>
        <taxon>Clostridium</taxon>
    </lineage>
</organism>
<dbReference type="FunFam" id="1.20.1640.10:FF:000004">
    <property type="entry name" value="Protein translocase subunit SecD"/>
    <property type="match status" value="1"/>
</dbReference>
<reference evidence="11 12" key="1">
    <citation type="submission" date="2020-08" db="EMBL/GenBank/DDBJ databases">
        <title>Clostridia isolated from Swiss meat.</title>
        <authorList>
            <person name="Wambui J."/>
            <person name="Stevens M.J.A."/>
            <person name="Stephan R."/>
        </authorList>
    </citation>
    <scope>NUCLEOTIDE SEQUENCE [LARGE SCALE GENOMIC DNA]</scope>
    <source>
        <strain evidence="11 12">CM001</strain>
    </source>
</reference>
<dbReference type="AlphaFoldDB" id="A0A7X0SEH1"/>
<keyword evidence="5 9" id="KW-0653">Protein transport</keyword>
<dbReference type="InterPro" id="IPR005791">
    <property type="entry name" value="SecD"/>
</dbReference>
<evidence type="ECO:0000256" key="3">
    <source>
        <dbReference type="ARBA" id="ARBA00022475"/>
    </source>
</evidence>
<evidence type="ECO:0000256" key="4">
    <source>
        <dbReference type="ARBA" id="ARBA00022692"/>
    </source>
</evidence>
<evidence type="ECO:0000259" key="10">
    <source>
        <dbReference type="PROSITE" id="PS50156"/>
    </source>
</evidence>
<feature type="transmembrane region" description="Helical" evidence="9">
    <location>
        <begin position="253"/>
        <end position="272"/>
    </location>
</feature>
<evidence type="ECO:0000256" key="1">
    <source>
        <dbReference type="ARBA" id="ARBA00004651"/>
    </source>
</evidence>
<comment type="subunit">
    <text evidence="9">Forms a complex with SecF. Part of the essential Sec protein translocation apparatus which comprises SecA, SecYEG and auxiliary proteins SecDF. Other proteins may also be involved.</text>
</comment>
<dbReference type="InterPro" id="IPR055344">
    <property type="entry name" value="SecD_SecF_C_bact"/>
</dbReference>
<gene>
    <name evidence="9 11" type="primary">secD</name>
    <name evidence="11" type="ORF">H7E68_15500</name>
</gene>
<evidence type="ECO:0000256" key="8">
    <source>
        <dbReference type="ARBA" id="ARBA00023136"/>
    </source>
</evidence>
<dbReference type="PROSITE" id="PS50156">
    <property type="entry name" value="SSD"/>
    <property type="match status" value="1"/>
</dbReference>
<keyword evidence="4 9" id="KW-0812">Transmembrane</keyword>
<proteinExistence type="inferred from homology"/>
<feature type="transmembrane region" description="Helical" evidence="9">
    <location>
        <begin position="301"/>
        <end position="324"/>
    </location>
</feature>
<dbReference type="HAMAP" id="MF_01463_B">
    <property type="entry name" value="SecD_B"/>
    <property type="match status" value="1"/>
</dbReference>
<dbReference type="Gene3D" id="1.20.1640.10">
    <property type="entry name" value="Multidrug efflux transporter AcrB transmembrane domain"/>
    <property type="match status" value="1"/>
</dbReference>
<dbReference type="SUPFAM" id="SSF82866">
    <property type="entry name" value="Multidrug efflux transporter AcrB transmembrane domain"/>
    <property type="match status" value="1"/>
</dbReference>
<feature type="transmembrane region" description="Helical" evidence="9">
    <location>
        <begin position="277"/>
        <end position="295"/>
    </location>
</feature>
<feature type="domain" description="SSD" evidence="10">
    <location>
        <begin position="277"/>
        <end position="402"/>
    </location>
</feature>
<feature type="transmembrane region" description="Helical" evidence="9">
    <location>
        <begin position="12"/>
        <end position="32"/>
    </location>
</feature>
<dbReference type="InterPro" id="IPR048631">
    <property type="entry name" value="SecD_1st"/>
</dbReference>
<evidence type="ECO:0000256" key="6">
    <source>
        <dbReference type="ARBA" id="ARBA00022989"/>
    </source>
</evidence>
<dbReference type="RefSeq" id="WP_185165216.1">
    <property type="nucleotide sequence ID" value="NZ_JACKWY010000011.1"/>
</dbReference>
<comment type="subcellular location">
    <subcellularLocation>
        <location evidence="1 9">Cell membrane</location>
        <topology evidence="1 9">Multi-pass membrane protein</topology>
    </subcellularLocation>
</comment>
<dbReference type="Pfam" id="PF21760">
    <property type="entry name" value="SecD_1st"/>
    <property type="match status" value="1"/>
</dbReference>
<name>A0A7X0SEH1_9CLOT</name>